<proteinExistence type="predicted"/>
<keyword evidence="2" id="KW-1185">Reference proteome</keyword>
<sequence length="66" mass="7193">MEWVCGGNYGSEANKWEGHSYCCCGCKWLWKGRSSLVMACDGGGGGSTRTVPLPSVQRPCRLRPLL</sequence>
<dbReference type="Proteomes" id="UP001374584">
    <property type="component" value="Unassembled WGS sequence"/>
</dbReference>
<dbReference type="EMBL" id="JAYMYR010000008">
    <property type="protein sequence ID" value="KAK7346786.1"/>
    <property type="molecule type" value="Genomic_DNA"/>
</dbReference>
<protein>
    <submittedName>
        <fullName evidence="1">Uncharacterized protein</fullName>
    </submittedName>
</protein>
<organism evidence="1 2">
    <name type="scientific">Phaseolus coccineus</name>
    <name type="common">Scarlet runner bean</name>
    <name type="synonym">Phaseolus multiflorus</name>
    <dbReference type="NCBI Taxonomy" id="3886"/>
    <lineage>
        <taxon>Eukaryota</taxon>
        <taxon>Viridiplantae</taxon>
        <taxon>Streptophyta</taxon>
        <taxon>Embryophyta</taxon>
        <taxon>Tracheophyta</taxon>
        <taxon>Spermatophyta</taxon>
        <taxon>Magnoliopsida</taxon>
        <taxon>eudicotyledons</taxon>
        <taxon>Gunneridae</taxon>
        <taxon>Pentapetalae</taxon>
        <taxon>rosids</taxon>
        <taxon>fabids</taxon>
        <taxon>Fabales</taxon>
        <taxon>Fabaceae</taxon>
        <taxon>Papilionoideae</taxon>
        <taxon>50 kb inversion clade</taxon>
        <taxon>NPAAA clade</taxon>
        <taxon>indigoferoid/millettioid clade</taxon>
        <taxon>Phaseoleae</taxon>
        <taxon>Phaseolus</taxon>
    </lineage>
</organism>
<evidence type="ECO:0000313" key="2">
    <source>
        <dbReference type="Proteomes" id="UP001374584"/>
    </source>
</evidence>
<accession>A0AAN9M2U4</accession>
<dbReference type="AlphaFoldDB" id="A0AAN9M2U4"/>
<name>A0AAN9M2U4_PHACN</name>
<gene>
    <name evidence="1" type="ORF">VNO80_21309</name>
</gene>
<reference evidence="1 2" key="1">
    <citation type="submission" date="2024-01" db="EMBL/GenBank/DDBJ databases">
        <title>The genomes of 5 underutilized Papilionoideae crops provide insights into root nodulation and disease resistanc.</title>
        <authorList>
            <person name="Jiang F."/>
        </authorList>
    </citation>
    <scope>NUCLEOTIDE SEQUENCE [LARGE SCALE GENOMIC DNA]</scope>
    <source>
        <strain evidence="1">JINMINGXINNONG_FW02</strain>
        <tissue evidence="1">Leaves</tissue>
    </source>
</reference>
<comment type="caution">
    <text evidence="1">The sequence shown here is derived from an EMBL/GenBank/DDBJ whole genome shotgun (WGS) entry which is preliminary data.</text>
</comment>
<evidence type="ECO:0000313" key="1">
    <source>
        <dbReference type="EMBL" id="KAK7346786.1"/>
    </source>
</evidence>